<organism evidence="2 3">
    <name type="scientific">Youngiibacter fragilis 232.1</name>
    <dbReference type="NCBI Taxonomy" id="994573"/>
    <lineage>
        <taxon>Bacteria</taxon>
        <taxon>Bacillati</taxon>
        <taxon>Bacillota</taxon>
        <taxon>Clostridia</taxon>
        <taxon>Eubacteriales</taxon>
        <taxon>Clostridiaceae</taxon>
        <taxon>Youngiibacter</taxon>
    </lineage>
</organism>
<dbReference type="Pfam" id="PF05119">
    <property type="entry name" value="Terminase_4"/>
    <property type="match status" value="1"/>
</dbReference>
<dbReference type="OrthoDB" id="3078241at2"/>
<dbReference type="EMBL" id="AXUN02000179">
    <property type="protein sequence ID" value="ETA80596.1"/>
    <property type="molecule type" value="Genomic_DNA"/>
</dbReference>
<evidence type="ECO:0000313" key="2">
    <source>
        <dbReference type="EMBL" id="ETA80596.1"/>
    </source>
</evidence>
<protein>
    <submittedName>
        <fullName evidence="2">Terminase</fullName>
    </submittedName>
</protein>
<name>V7I5P1_9CLOT</name>
<dbReference type="STRING" id="994573.T472_0211075"/>
<reference evidence="2 3" key="1">
    <citation type="journal article" date="2014" name="Genome Announc.">
        <title>Genome Sequence of Youngiibacter fragilis, the Type Strain of the Genus Youngiibacter.</title>
        <authorList>
            <person name="Wawrik C.B."/>
            <person name="Callaghan A.V."/>
            <person name="Stamps B.W."/>
            <person name="Wawrik B."/>
        </authorList>
    </citation>
    <scope>NUCLEOTIDE SEQUENCE [LARGE SCALE GENOMIC DNA]</scope>
    <source>
        <strain evidence="2 3">232.1</strain>
    </source>
</reference>
<dbReference type="eggNOG" id="ENOG502Z8QS">
    <property type="taxonomic scope" value="Bacteria"/>
</dbReference>
<proteinExistence type="predicted"/>
<comment type="caution">
    <text evidence="2">The sequence shown here is derived from an EMBL/GenBank/DDBJ whole genome shotgun (WGS) entry which is preliminary data.</text>
</comment>
<evidence type="ECO:0000313" key="3">
    <source>
        <dbReference type="Proteomes" id="UP000017747"/>
    </source>
</evidence>
<dbReference type="Proteomes" id="UP000017747">
    <property type="component" value="Unassembled WGS sequence"/>
</dbReference>
<sequence>MGKRGPQPGVGGRPRKALADKIQDGKSHNLQIVPLPEGDSEIGTEMPKPADWLSATQKNGHPLIANDIYTDTWGWLIKHKCSHLVPKQQIEQYAMSAARWIQCEQAISEYGLLAKHPTTGAPIASPYVSMAQSFSKQTYSLWAQIFAIVRENSLTDCSNYTPQDDLMERLLTARKGK</sequence>
<evidence type="ECO:0000256" key="1">
    <source>
        <dbReference type="SAM" id="MobiDB-lite"/>
    </source>
</evidence>
<gene>
    <name evidence="2" type="ORF">T472_0211075</name>
</gene>
<accession>V7I5P1</accession>
<keyword evidence="3" id="KW-1185">Reference proteome</keyword>
<feature type="region of interest" description="Disordered" evidence="1">
    <location>
        <begin position="1"/>
        <end position="23"/>
    </location>
</feature>
<dbReference type="AlphaFoldDB" id="V7I5P1"/>
<dbReference type="InterPro" id="IPR006448">
    <property type="entry name" value="Phage_term_ssu_P27"/>
</dbReference>
<dbReference type="RefSeq" id="WP_023387356.1">
    <property type="nucleotide sequence ID" value="NZ_AXUN02000179.1"/>
</dbReference>